<dbReference type="NCBIfam" id="TIGR00617">
    <property type="entry name" value="rpa1"/>
    <property type="match status" value="1"/>
</dbReference>
<evidence type="ECO:0000256" key="9">
    <source>
        <dbReference type="RuleBase" id="RU364130"/>
    </source>
</evidence>
<dbReference type="InterPro" id="IPR031657">
    <property type="entry name" value="REPA_OB_2"/>
</dbReference>
<keyword evidence="8 9" id="KW-0539">Nucleus</keyword>
<evidence type="ECO:0000256" key="4">
    <source>
        <dbReference type="ARBA" id="ARBA00022723"/>
    </source>
</evidence>
<comment type="similarity">
    <text evidence="2 9">Belongs to the replication factor A protein 1 family.</text>
</comment>
<dbReference type="FunFam" id="2.40.50.140:FF:000064">
    <property type="entry name" value="Replication protein A subunit"/>
    <property type="match status" value="1"/>
</dbReference>
<dbReference type="GO" id="GO:0005634">
    <property type="term" value="C:nucleus"/>
    <property type="evidence" value="ECO:0007669"/>
    <property type="project" value="UniProtKB-SubCell"/>
</dbReference>
<dbReference type="PANTHER" id="PTHR47165">
    <property type="entry name" value="OS03G0429900 PROTEIN"/>
    <property type="match status" value="1"/>
</dbReference>
<comment type="caution">
    <text evidence="12">The sequence shown here is derived from an EMBL/GenBank/DDBJ whole genome shotgun (WGS) entry which is preliminary data.</text>
</comment>
<dbReference type="AlphaFoldDB" id="A0A0C2MMV5"/>
<evidence type="ECO:0000256" key="2">
    <source>
        <dbReference type="ARBA" id="ARBA00005690"/>
    </source>
</evidence>
<dbReference type="GO" id="GO:0006310">
    <property type="term" value="P:DNA recombination"/>
    <property type="evidence" value="ECO:0007669"/>
    <property type="project" value="InterPro"/>
</dbReference>
<comment type="subcellular location">
    <subcellularLocation>
        <location evidence="1 9">Nucleus</location>
    </subcellularLocation>
</comment>
<dbReference type="Pfam" id="PF16900">
    <property type="entry name" value="REPA_OB_2"/>
    <property type="match status" value="1"/>
</dbReference>
<comment type="function">
    <text evidence="9">As part of the heterotrimeric replication protein A complex (RPA/RP-A), binds and stabilizes single-stranded DNA intermediates, that form during DNA replication or upon DNA stress. It prevents their reannealing and in parallel, recruits and activates different proteins and complexes involved in DNA metabolism. Thereby, it plays an essential role both in DNA replication and the cellular response to DNA damage.</text>
</comment>
<dbReference type="InterPro" id="IPR013955">
    <property type="entry name" value="Rep_factor-A_C"/>
</dbReference>
<dbReference type="GO" id="GO:0008270">
    <property type="term" value="F:zinc ion binding"/>
    <property type="evidence" value="ECO:0007669"/>
    <property type="project" value="UniProtKB-KW"/>
</dbReference>
<keyword evidence="4 9" id="KW-0479">Metal-binding</keyword>
<keyword evidence="13" id="KW-1185">Reference proteome</keyword>
<dbReference type="SUPFAM" id="SSF50249">
    <property type="entry name" value="Nucleic acid-binding proteins"/>
    <property type="match status" value="3"/>
</dbReference>
<name>A0A0C2MMV5_THEKT</name>
<dbReference type="Gene3D" id="2.40.50.140">
    <property type="entry name" value="Nucleic acid-binding proteins"/>
    <property type="match status" value="3"/>
</dbReference>
<dbReference type="InterPro" id="IPR012340">
    <property type="entry name" value="NA-bd_OB-fold"/>
</dbReference>
<keyword evidence="3 9" id="KW-0235">DNA replication</keyword>
<evidence type="ECO:0000259" key="11">
    <source>
        <dbReference type="Pfam" id="PF16900"/>
    </source>
</evidence>
<proteinExistence type="inferred from homology"/>
<accession>A0A0C2MMV5</accession>
<dbReference type="CDD" id="cd04475">
    <property type="entry name" value="RPA1_DBD_B"/>
    <property type="match status" value="1"/>
</dbReference>
<dbReference type="Proteomes" id="UP000031668">
    <property type="component" value="Unassembled WGS sequence"/>
</dbReference>
<feature type="domain" description="Replication protein A OB" evidence="11">
    <location>
        <begin position="119"/>
        <end position="216"/>
    </location>
</feature>
<dbReference type="GO" id="GO:0006281">
    <property type="term" value="P:DNA repair"/>
    <property type="evidence" value="ECO:0007669"/>
    <property type="project" value="InterPro"/>
</dbReference>
<evidence type="ECO:0000256" key="1">
    <source>
        <dbReference type="ARBA" id="ARBA00004123"/>
    </source>
</evidence>
<dbReference type="CDD" id="cd04476">
    <property type="entry name" value="RPA1_DBD_C"/>
    <property type="match status" value="1"/>
</dbReference>
<evidence type="ECO:0000256" key="7">
    <source>
        <dbReference type="ARBA" id="ARBA00023125"/>
    </source>
</evidence>
<evidence type="ECO:0000256" key="3">
    <source>
        <dbReference type="ARBA" id="ARBA00022705"/>
    </source>
</evidence>
<reference evidence="12 13" key="1">
    <citation type="journal article" date="2014" name="Genome Biol. Evol.">
        <title>The genome of the myxosporean Thelohanellus kitauei shows adaptations to nutrient acquisition within its fish host.</title>
        <authorList>
            <person name="Yang Y."/>
            <person name="Xiong J."/>
            <person name="Zhou Z."/>
            <person name="Huo F."/>
            <person name="Miao W."/>
            <person name="Ran C."/>
            <person name="Liu Y."/>
            <person name="Zhang J."/>
            <person name="Feng J."/>
            <person name="Wang M."/>
            <person name="Wang M."/>
            <person name="Wang L."/>
            <person name="Yao B."/>
        </authorList>
    </citation>
    <scope>NUCLEOTIDE SEQUENCE [LARGE SCALE GENOMIC DNA]</scope>
    <source>
        <strain evidence="12">Wuqing</strain>
    </source>
</reference>
<dbReference type="GO" id="GO:0003677">
    <property type="term" value="F:DNA binding"/>
    <property type="evidence" value="ECO:0007669"/>
    <property type="project" value="UniProtKB-KW"/>
</dbReference>
<dbReference type="InterPro" id="IPR047192">
    <property type="entry name" value="Euk_RPA1_DBD_C"/>
</dbReference>
<dbReference type="FunFam" id="2.40.50.140:FF:000041">
    <property type="entry name" value="Replication protein A subunit"/>
    <property type="match status" value="1"/>
</dbReference>
<evidence type="ECO:0000313" key="12">
    <source>
        <dbReference type="EMBL" id="KII68561.1"/>
    </source>
</evidence>
<dbReference type="CDD" id="cd04474">
    <property type="entry name" value="RPA1_DBD_A"/>
    <property type="match status" value="1"/>
</dbReference>
<keyword evidence="7 9" id="KW-0238">DNA-binding</keyword>
<dbReference type="EMBL" id="JWZT01002790">
    <property type="protein sequence ID" value="KII68561.1"/>
    <property type="molecule type" value="Genomic_DNA"/>
</dbReference>
<dbReference type="OrthoDB" id="1751331at2759"/>
<comment type="subunit">
    <text evidence="9">Component of the heterotrimeric canonical replication protein A complex (RPA).</text>
</comment>
<feature type="domain" description="Replication factor A C-terminal" evidence="10">
    <location>
        <begin position="272"/>
        <end position="414"/>
    </location>
</feature>
<keyword evidence="5 9" id="KW-0863">Zinc-finger</keyword>
<evidence type="ECO:0000259" key="10">
    <source>
        <dbReference type="Pfam" id="PF08646"/>
    </source>
</evidence>
<dbReference type="GO" id="GO:0006260">
    <property type="term" value="P:DNA replication"/>
    <property type="evidence" value="ECO:0007669"/>
    <property type="project" value="UniProtKB-KW"/>
</dbReference>
<protein>
    <recommendedName>
        <fullName evidence="9">Replication protein A subunit</fullName>
    </recommendedName>
</protein>
<dbReference type="InterPro" id="IPR004591">
    <property type="entry name" value="Rfa1"/>
</dbReference>
<evidence type="ECO:0000256" key="6">
    <source>
        <dbReference type="ARBA" id="ARBA00022833"/>
    </source>
</evidence>
<dbReference type="FunFam" id="2.40.50.140:FF:000090">
    <property type="entry name" value="Replication protein A subunit"/>
    <property type="match status" value="1"/>
</dbReference>
<evidence type="ECO:0000256" key="5">
    <source>
        <dbReference type="ARBA" id="ARBA00022771"/>
    </source>
</evidence>
<dbReference type="PANTHER" id="PTHR47165:SF4">
    <property type="entry name" value="OS03G0429900 PROTEIN"/>
    <property type="match status" value="1"/>
</dbReference>
<gene>
    <name evidence="12" type="ORF">RF11_08691</name>
</gene>
<keyword evidence="6 9" id="KW-0862">Zinc</keyword>
<evidence type="ECO:0000256" key="8">
    <source>
        <dbReference type="ARBA" id="ARBA00023242"/>
    </source>
</evidence>
<dbReference type="Pfam" id="PF08646">
    <property type="entry name" value="Rep_fac-A_C"/>
    <property type="match status" value="1"/>
</dbReference>
<organism evidence="12 13">
    <name type="scientific">Thelohanellus kitauei</name>
    <name type="common">Myxosporean</name>
    <dbReference type="NCBI Taxonomy" id="669202"/>
    <lineage>
        <taxon>Eukaryota</taxon>
        <taxon>Metazoa</taxon>
        <taxon>Cnidaria</taxon>
        <taxon>Myxozoa</taxon>
        <taxon>Myxosporea</taxon>
        <taxon>Bivalvulida</taxon>
        <taxon>Platysporina</taxon>
        <taxon>Myxobolidae</taxon>
        <taxon>Thelohanellus</taxon>
    </lineage>
</organism>
<sequence>MTRWTIRAFVDSKSNVITYANNKGEGNYFHVLLVDDSVFCDDNQGEIIAKGWNKCVELFYDTLTPKKLYFISGGTLKEVSSPHLNFGNRYELSLNQRTVIKTCFEKIPYPKIKYNFVAIEKILEIPKNTSIDIIGIITEIGDLQTIYSKKLSKHVLKRDIKIVDDSEYTVILSLWNEKATATSDIKLNSGVALKGAQMSDFRGFSLSTVSTTVIQLDPDIPEIKRLVSWFKNTPPDTEYIDLSACGLGFEIPFITLNEISSFQSMSHYKTKYVQIIGMVHSFRTKNPLYKSCPTPICHKKVVEYGPNNYRCEKCNRNFNNYLPRFMMNGKIVDATTAHYVTFFSEQVEKMVGITAQEVDRAQNGPLILGEITNRLRFKRYVFKLRLKPESCNDHTRIRSTCVSMRPINFVTEGRILLEKIKKLDSIS</sequence>
<dbReference type="OMA" id="CGICNEY"/>
<evidence type="ECO:0000313" key="13">
    <source>
        <dbReference type="Proteomes" id="UP000031668"/>
    </source>
</evidence>